<dbReference type="OrthoDB" id="10254221at2759"/>
<name>A0A6A6AT20_9PLEO</name>
<evidence type="ECO:0000313" key="1">
    <source>
        <dbReference type="EMBL" id="KAF2134328.1"/>
    </source>
</evidence>
<keyword evidence="2" id="KW-1185">Reference proteome</keyword>
<dbReference type="Proteomes" id="UP000799771">
    <property type="component" value="Unassembled WGS sequence"/>
</dbReference>
<sequence>MITASPIIFRSSTSHIPSLTTYLPNTKAAFFTVATTLNIPGCSIALNTTHAVVSALKSLQTTVPNLKAPRLIMLSSASPDAKFWRDMPSFVYSMLLSACSHIYRDLAKAEVYFTSKSTVLVMLGS</sequence>
<proteinExistence type="predicted"/>
<protein>
    <recommendedName>
        <fullName evidence="3">NAD(P)-binding protein</fullName>
    </recommendedName>
</protein>
<evidence type="ECO:0000313" key="2">
    <source>
        <dbReference type="Proteomes" id="UP000799771"/>
    </source>
</evidence>
<organism evidence="1 2">
    <name type="scientific">Dothidotthia symphoricarpi CBS 119687</name>
    <dbReference type="NCBI Taxonomy" id="1392245"/>
    <lineage>
        <taxon>Eukaryota</taxon>
        <taxon>Fungi</taxon>
        <taxon>Dikarya</taxon>
        <taxon>Ascomycota</taxon>
        <taxon>Pezizomycotina</taxon>
        <taxon>Dothideomycetes</taxon>
        <taxon>Pleosporomycetidae</taxon>
        <taxon>Pleosporales</taxon>
        <taxon>Dothidotthiaceae</taxon>
        <taxon>Dothidotthia</taxon>
    </lineage>
</organism>
<accession>A0A6A6AT20</accession>
<evidence type="ECO:0008006" key="3">
    <source>
        <dbReference type="Google" id="ProtNLM"/>
    </source>
</evidence>
<dbReference type="EMBL" id="ML977498">
    <property type="protein sequence ID" value="KAF2134328.1"/>
    <property type="molecule type" value="Genomic_DNA"/>
</dbReference>
<dbReference type="AlphaFoldDB" id="A0A6A6AT20"/>
<dbReference type="RefSeq" id="XP_033528715.1">
    <property type="nucleotide sequence ID" value="XM_033667341.1"/>
</dbReference>
<reference evidence="1" key="1">
    <citation type="journal article" date="2020" name="Stud. Mycol.">
        <title>101 Dothideomycetes genomes: a test case for predicting lifestyles and emergence of pathogens.</title>
        <authorList>
            <person name="Haridas S."/>
            <person name="Albert R."/>
            <person name="Binder M."/>
            <person name="Bloem J."/>
            <person name="Labutti K."/>
            <person name="Salamov A."/>
            <person name="Andreopoulos B."/>
            <person name="Baker S."/>
            <person name="Barry K."/>
            <person name="Bills G."/>
            <person name="Bluhm B."/>
            <person name="Cannon C."/>
            <person name="Castanera R."/>
            <person name="Culley D."/>
            <person name="Daum C."/>
            <person name="Ezra D."/>
            <person name="Gonzalez J."/>
            <person name="Henrissat B."/>
            <person name="Kuo A."/>
            <person name="Liang C."/>
            <person name="Lipzen A."/>
            <person name="Lutzoni F."/>
            <person name="Magnuson J."/>
            <person name="Mondo S."/>
            <person name="Nolan M."/>
            <person name="Ohm R."/>
            <person name="Pangilinan J."/>
            <person name="Park H.-J."/>
            <person name="Ramirez L."/>
            <person name="Alfaro M."/>
            <person name="Sun H."/>
            <person name="Tritt A."/>
            <person name="Yoshinaga Y."/>
            <person name="Zwiers L.-H."/>
            <person name="Turgeon B."/>
            <person name="Goodwin S."/>
            <person name="Spatafora J."/>
            <person name="Crous P."/>
            <person name="Grigoriev I."/>
        </authorList>
    </citation>
    <scope>NUCLEOTIDE SEQUENCE</scope>
    <source>
        <strain evidence="1">CBS 119687</strain>
    </source>
</reference>
<gene>
    <name evidence="1" type="ORF">P153DRAFT_363300</name>
</gene>
<dbReference type="GeneID" id="54407773"/>